<name>A0A166B054_EXIGL</name>
<reference evidence="2 3" key="1">
    <citation type="journal article" date="2016" name="Mol. Biol. Evol.">
        <title>Comparative Genomics of Early-Diverging Mushroom-Forming Fungi Provides Insights into the Origins of Lignocellulose Decay Capabilities.</title>
        <authorList>
            <person name="Nagy L.G."/>
            <person name="Riley R."/>
            <person name="Tritt A."/>
            <person name="Adam C."/>
            <person name="Daum C."/>
            <person name="Floudas D."/>
            <person name="Sun H."/>
            <person name="Yadav J.S."/>
            <person name="Pangilinan J."/>
            <person name="Larsson K.H."/>
            <person name="Matsuura K."/>
            <person name="Barry K."/>
            <person name="Labutti K."/>
            <person name="Kuo R."/>
            <person name="Ohm R.A."/>
            <person name="Bhattacharya S.S."/>
            <person name="Shirouzu T."/>
            <person name="Yoshinaga Y."/>
            <person name="Martin F.M."/>
            <person name="Grigoriev I.V."/>
            <person name="Hibbett D.S."/>
        </authorList>
    </citation>
    <scope>NUCLEOTIDE SEQUENCE [LARGE SCALE GENOMIC DNA]</scope>
    <source>
        <strain evidence="2 3">HHB12029</strain>
    </source>
</reference>
<feature type="region of interest" description="Disordered" evidence="1">
    <location>
        <begin position="1"/>
        <end position="73"/>
    </location>
</feature>
<feature type="region of interest" description="Disordered" evidence="1">
    <location>
        <begin position="225"/>
        <end position="301"/>
    </location>
</feature>
<feature type="compositionally biased region" description="Low complexity" evidence="1">
    <location>
        <begin position="257"/>
        <end position="268"/>
    </location>
</feature>
<evidence type="ECO:0000313" key="2">
    <source>
        <dbReference type="EMBL" id="KZV96709.1"/>
    </source>
</evidence>
<feature type="region of interest" description="Disordered" evidence="1">
    <location>
        <begin position="147"/>
        <end position="188"/>
    </location>
</feature>
<dbReference type="EMBL" id="KV425939">
    <property type="protein sequence ID" value="KZV96709.1"/>
    <property type="molecule type" value="Genomic_DNA"/>
</dbReference>
<protein>
    <submittedName>
        <fullName evidence="2">Uncharacterized protein</fullName>
    </submittedName>
</protein>
<dbReference type="Proteomes" id="UP000077266">
    <property type="component" value="Unassembled WGS sequence"/>
</dbReference>
<gene>
    <name evidence="2" type="ORF">EXIGLDRAFT_732507</name>
</gene>
<proteinExistence type="predicted"/>
<organism evidence="2 3">
    <name type="scientific">Exidia glandulosa HHB12029</name>
    <dbReference type="NCBI Taxonomy" id="1314781"/>
    <lineage>
        <taxon>Eukaryota</taxon>
        <taxon>Fungi</taxon>
        <taxon>Dikarya</taxon>
        <taxon>Basidiomycota</taxon>
        <taxon>Agaricomycotina</taxon>
        <taxon>Agaricomycetes</taxon>
        <taxon>Auriculariales</taxon>
        <taxon>Exidiaceae</taxon>
        <taxon>Exidia</taxon>
    </lineage>
</organism>
<feature type="compositionally biased region" description="Polar residues" evidence="1">
    <location>
        <begin position="153"/>
        <end position="162"/>
    </location>
</feature>
<feature type="compositionally biased region" description="Low complexity" evidence="1">
    <location>
        <begin position="176"/>
        <end position="188"/>
    </location>
</feature>
<dbReference type="InParanoid" id="A0A166B054"/>
<dbReference type="AlphaFoldDB" id="A0A166B054"/>
<keyword evidence="3" id="KW-1185">Reference proteome</keyword>
<accession>A0A166B054</accession>
<sequence>MASPPSPPLAPWSPSAPQYFGENPNAFAPPPLPSPPPPQTQTQVWVPQPHPQPAGGLGPSVVFNNSPNNHDQDVVMQHGYAPQHAYAYPQPVRRHSESWSRPSVLTAGTQTESISAWEYAYIPEVVQPNYTGQAQSSFPMGSQQVYAGPESNYPHQHSTGSVLAQPHVQPTPHAFQSASQSQSSVLQQNYAHHCESGCPEHASSSNADNIMSSNSFPAATMVTNPVPELAHGDGSAKKAPKRTSKPKRQTKSRSKKAVTNANQATTTAPEIATPSVCPPGTVDPKDVFSNPNAGRVARPRAAAVRRRQAKAGASLVCLLDDS</sequence>
<evidence type="ECO:0000313" key="3">
    <source>
        <dbReference type="Proteomes" id="UP000077266"/>
    </source>
</evidence>
<evidence type="ECO:0000256" key="1">
    <source>
        <dbReference type="SAM" id="MobiDB-lite"/>
    </source>
</evidence>
<feature type="compositionally biased region" description="Pro residues" evidence="1">
    <location>
        <begin position="27"/>
        <end position="39"/>
    </location>
</feature>
<feature type="compositionally biased region" description="Pro residues" evidence="1">
    <location>
        <begin position="1"/>
        <end position="11"/>
    </location>
</feature>
<feature type="compositionally biased region" description="Basic residues" evidence="1">
    <location>
        <begin position="238"/>
        <end position="256"/>
    </location>
</feature>